<dbReference type="KEGG" id="mbai:MB901379_01922"/>
<gene>
    <name evidence="3" type="primary">ydbC_1</name>
    <name evidence="3" type="ORF">MB901379_01922</name>
</gene>
<reference evidence="4" key="1">
    <citation type="submission" date="2018-02" db="EMBL/GenBank/DDBJ databases">
        <authorList>
            <person name="Seth-Smith MB H."/>
            <person name="Seth-Smith H."/>
        </authorList>
    </citation>
    <scope>NUCLEOTIDE SEQUENCE [LARGE SCALE GENOMIC DNA]</scope>
</reference>
<dbReference type="GO" id="GO:0016491">
    <property type="term" value="F:oxidoreductase activity"/>
    <property type="evidence" value="ECO:0007669"/>
    <property type="project" value="UniProtKB-KW"/>
</dbReference>
<evidence type="ECO:0000313" key="4">
    <source>
        <dbReference type="Proteomes" id="UP000269998"/>
    </source>
</evidence>
<accession>A0A3S4DSP6</accession>
<dbReference type="InterPro" id="IPR020471">
    <property type="entry name" value="AKR"/>
</dbReference>
<dbReference type="EC" id="1.-.-.-" evidence="3"/>
<evidence type="ECO:0000313" key="3">
    <source>
        <dbReference type="EMBL" id="VDM88360.1"/>
    </source>
</evidence>
<protein>
    <submittedName>
        <fullName evidence="3">Oxidoreductase YdbC</fullName>
        <ecNumber evidence="3">1.-.-.-</ecNumber>
    </submittedName>
</protein>
<dbReference type="NCBIfam" id="NF007695">
    <property type="entry name" value="PRK10376.1"/>
    <property type="match status" value="1"/>
</dbReference>
<organism evidence="3 4">
    <name type="scientific">Mycobacterium basiliense</name>
    <dbReference type="NCBI Taxonomy" id="2094119"/>
    <lineage>
        <taxon>Bacteria</taxon>
        <taxon>Bacillati</taxon>
        <taxon>Actinomycetota</taxon>
        <taxon>Actinomycetes</taxon>
        <taxon>Mycobacteriales</taxon>
        <taxon>Mycobacteriaceae</taxon>
        <taxon>Mycobacterium</taxon>
    </lineage>
</organism>
<dbReference type="Pfam" id="PF00248">
    <property type="entry name" value="Aldo_ket_red"/>
    <property type="match status" value="1"/>
</dbReference>
<dbReference type="PRINTS" id="PR00069">
    <property type="entry name" value="ALDKETRDTASE"/>
</dbReference>
<evidence type="ECO:0000256" key="1">
    <source>
        <dbReference type="ARBA" id="ARBA00023002"/>
    </source>
</evidence>
<dbReference type="PANTHER" id="PTHR43625">
    <property type="entry name" value="AFLATOXIN B1 ALDEHYDE REDUCTASE"/>
    <property type="match status" value="1"/>
</dbReference>
<keyword evidence="4" id="KW-1185">Reference proteome</keyword>
<name>A0A3S4DSP6_9MYCO</name>
<dbReference type="PANTHER" id="PTHR43625:SF40">
    <property type="entry name" value="ALDO-KETO REDUCTASE YAKC [NADP(+)]"/>
    <property type="match status" value="1"/>
</dbReference>
<dbReference type="GO" id="GO:0005737">
    <property type="term" value="C:cytoplasm"/>
    <property type="evidence" value="ECO:0007669"/>
    <property type="project" value="TreeGrafter"/>
</dbReference>
<dbReference type="InterPro" id="IPR036812">
    <property type="entry name" value="NAD(P)_OxRdtase_dom_sf"/>
</dbReference>
<dbReference type="Gene3D" id="3.20.20.100">
    <property type="entry name" value="NADP-dependent oxidoreductase domain"/>
    <property type="match status" value="1"/>
</dbReference>
<dbReference type="AlphaFoldDB" id="A0A3S4DSP6"/>
<keyword evidence="1 3" id="KW-0560">Oxidoreductase</keyword>
<dbReference type="SUPFAM" id="SSF51430">
    <property type="entry name" value="NAD(P)-linked oxidoreductase"/>
    <property type="match status" value="1"/>
</dbReference>
<dbReference type="EMBL" id="LR130759">
    <property type="protein sequence ID" value="VDM88360.1"/>
    <property type="molecule type" value="Genomic_DNA"/>
</dbReference>
<feature type="domain" description="NADP-dependent oxidoreductase" evidence="2">
    <location>
        <begin position="42"/>
        <end position="303"/>
    </location>
</feature>
<dbReference type="Proteomes" id="UP000269998">
    <property type="component" value="Chromosome"/>
</dbReference>
<dbReference type="InterPro" id="IPR023210">
    <property type="entry name" value="NADP_OxRdtase_dom"/>
</dbReference>
<dbReference type="CDD" id="cd19088">
    <property type="entry name" value="AKR_AKR13B1"/>
    <property type="match status" value="1"/>
</dbReference>
<evidence type="ECO:0000259" key="2">
    <source>
        <dbReference type="Pfam" id="PF00248"/>
    </source>
</evidence>
<dbReference type="InterPro" id="IPR050791">
    <property type="entry name" value="Aldo-Keto_reductase"/>
</dbReference>
<sequence>MPRQIAQLPSRRTVEMVTAQSQKAVAAASGTFTLGGDLTINRLGFGAMRLTGHGVWGPPADRDESIRVLRRAVELGVNFIDTADSYGPYVSEEIIHQALHPYRGLLIATKAGLLRTGPGVWIPLGNPSYLRQECEMSLRRLGVEAIDLFQLHRIDPNFPLADQVGELLKLKSEGKIRHIGLSEVDVDQLAAAQQVTEIVSVQNMYNLAARGAEPLLDAAARQGIGFIPWFPLASGPLAALDGPLQQIAAAHHATPSQLALAWLLKRSPVMLPIPGTSRVAHLEENVAAAEITLTDQEFEALAAAGAADGGP</sequence>
<proteinExistence type="predicted"/>